<evidence type="ECO:0000256" key="1">
    <source>
        <dbReference type="SAM" id="MobiDB-lite"/>
    </source>
</evidence>
<proteinExistence type="predicted"/>
<evidence type="ECO:0000259" key="2">
    <source>
        <dbReference type="Pfam" id="PF14111"/>
    </source>
</evidence>
<dbReference type="PANTHER" id="PTHR31286:SF99">
    <property type="entry name" value="DUF4283 DOMAIN-CONTAINING PROTEIN"/>
    <property type="match status" value="1"/>
</dbReference>
<feature type="compositionally biased region" description="Polar residues" evidence="1">
    <location>
        <begin position="304"/>
        <end position="324"/>
    </location>
</feature>
<feature type="compositionally biased region" description="Polar residues" evidence="1">
    <location>
        <begin position="357"/>
        <end position="367"/>
    </location>
</feature>
<dbReference type="EMBL" id="CAMGYJ010000007">
    <property type="protein sequence ID" value="CAI0443809.1"/>
    <property type="molecule type" value="Genomic_DNA"/>
</dbReference>
<dbReference type="PANTHER" id="PTHR31286">
    <property type="entry name" value="GLYCINE-RICH CELL WALL STRUCTURAL PROTEIN 1.8-LIKE"/>
    <property type="match status" value="1"/>
</dbReference>
<feature type="region of interest" description="Disordered" evidence="1">
    <location>
        <begin position="347"/>
        <end position="367"/>
    </location>
</feature>
<reference evidence="3" key="1">
    <citation type="submission" date="2022-08" db="EMBL/GenBank/DDBJ databases">
        <authorList>
            <person name="Gutierrez-Valencia J."/>
        </authorList>
    </citation>
    <scope>NUCLEOTIDE SEQUENCE</scope>
</reference>
<accession>A0AAV0MCT2</accession>
<comment type="caution">
    <text evidence="3">The sequence shown here is derived from an EMBL/GenBank/DDBJ whole genome shotgun (WGS) entry which is preliminary data.</text>
</comment>
<evidence type="ECO:0000313" key="4">
    <source>
        <dbReference type="Proteomes" id="UP001154282"/>
    </source>
</evidence>
<evidence type="ECO:0000313" key="3">
    <source>
        <dbReference type="EMBL" id="CAI0443809.1"/>
    </source>
</evidence>
<name>A0AAV0MCT2_9ROSI</name>
<feature type="region of interest" description="Disordered" evidence="1">
    <location>
        <begin position="191"/>
        <end position="324"/>
    </location>
</feature>
<feature type="region of interest" description="Disordered" evidence="1">
    <location>
        <begin position="382"/>
        <end position="404"/>
    </location>
</feature>
<dbReference type="AlphaFoldDB" id="A0AAV0MCT2"/>
<dbReference type="InterPro" id="IPR025558">
    <property type="entry name" value="DUF4283"/>
</dbReference>
<dbReference type="Pfam" id="PF14111">
    <property type="entry name" value="DUF4283"/>
    <property type="match status" value="1"/>
</dbReference>
<organism evidence="3 4">
    <name type="scientific">Linum tenue</name>
    <dbReference type="NCBI Taxonomy" id="586396"/>
    <lineage>
        <taxon>Eukaryota</taxon>
        <taxon>Viridiplantae</taxon>
        <taxon>Streptophyta</taxon>
        <taxon>Embryophyta</taxon>
        <taxon>Tracheophyta</taxon>
        <taxon>Spermatophyta</taxon>
        <taxon>Magnoliopsida</taxon>
        <taxon>eudicotyledons</taxon>
        <taxon>Gunneridae</taxon>
        <taxon>Pentapetalae</taxon>
        <taxon>rosids</taxon>
        <taxon>fabids</taxon>
        <taxon>Malpighiales</taxon>
        <taxon>Linaceae</taxon>
        <taxon>Linum</taxon>
    </lineage>
</organism>
<dbReference type="InterPro" id="IPR040256">
    <property type="entry name" value="At4g02000-like"/>
</dbReference>
<feature type="domain" description="DUF4283" evidence="2">
    <location>
        <begin position="5"/>
        <end position="85"/>
    </location>
</feature>
<sequence length="424" mass="46515">MFSREWRSALVVKALGRSVSYTLMAKRLTSLWARVNTIQVMSAKNGYFLVRFSSGIDYERAVTGGPWMVGDNYLTVHPWTSDFNPYEHEISSTLVWARLLEIPIHYFHPVAVMRIGQRIGKPIRVDQATSTGARSDYARVCVQVDLTKPLLSKFSLHGKKYFIQYEVLENICLKCGKYVTRGCCSCMAQPTEAEAPSNTSNVDKQSEEPDALYGDWMIAQRRPRPKKENGNRDIATGKSNVGNGRTQKEGPAGSRYNVLVVDEMEEDTGTGNTQGEGSVENNSASVVKEKDSKGKQSVIKSKGTKSVGSNSEKAGKSAETNSKVDTAKKTIQVRESVLLTQPLEKNLNAPATAPPLKTSQPVTLPNQPRNTVDGVQPMEPSAIQGHQVRPPDLQNKLLGSPEIPSLGETTEIVTQGLVNEAFAA</sequence>
<dbReference type="Proteomes" id="UP001154282">
    <property type="component" value="Unassembled WGS sequence"/>
</dbReference>
<gene>
    <name evidence="3" type="ORF">LITE_LOCUS27831</name>
</gene>
<keyword evidence="4" id="KW-1185">Reference proteome</keyword>
<protein>
    <recommendedName>
        <fullName evidence="2">DUF4283 domain-containing protein</fullName>
    </recommendedName>
</protein>
<feature type="compositionally biased region" description="Polar residues" evidence="1">
    <location>
        <begin position="269"/>
        <end position="285"/>
    </location>
</feature>